<dbReference type="PANTHER" id="PTHR48103:SF2">
    <property type="entry name" value="MIDASIN"/>
    <property type="match status" value="1"/>
</dbReference>
<keyword evidence="5" id="KW-1185">Reference proteome</keyword>
<name>A0ABN9MHA6_9NEOB</name>
<feature type="region of interest" description="Disordered" evidence="3">
    <location>
        <begin position="1"/>
        <end position="43"/>
    </location>
</feature>
<feature type="region of interest" description="Disordered" evidence="3">
    <location>
        <begin position="388"/>
        <end position="416"/>
    </location>
</feature>
<keyword evidence="2" id="KW-0067">ATP-binding</keyword>
<accession>A0ABN9MHA6</accession>
<proteinExistence type="predicted"/>
<evidence type="ECO:0000256" key="3">
    <source>
        <dbReference type="SAM" id="MobiDB-lite"/>
    </source>
</evidence>
<gene>
    <name evidence="4" type="ORF">RIMI_LOCUS20842161</name>
</gene>
<feature type="compositionally biased region" description="Polar residues" evidence="3">
    <location>
        <begin position="394"/>
        <end position="411"/>
    </location>
</feature>
<organism evidence="4 5">
    <name type="scientific">Ranitomeya imitator</name>
    <name type="common">mimic poison frog</name>
    <dbReference type="NCBI Taxonomy" id="111125"/>
    <lineage>
        <taxon>Eukaryota</taxon>
        <taxon>Metazoa</taxon>
        <taxon>Chordata</taxon>
        <taxon>Craniata</taxon>
        <taxon>Vertebrata</taxon>
        <taxon>Euteleostomi</taxon>
        <taxon>Amphibia</taxon>
        <taxon>Batrachia</taxon>
        <taxon>Anura</taxon>
        <taxon>Neobatrachia</taxon>
        <taxon>Hyloidea</taxon>
        <taxon>Dendrobatidae</taxon>
        <taxon>Dendrobatinae</taxon>
        <taxon>Ranitomeya</taxon>
    </lineage>
</organism>
<evidence type="ECO:0000313" key="5">
    <source>
        <dbReference type="Proteomes" id="UP001176940"/>
    </source>
</evidence>
<protein>
    <submittedName>
        <fullName evidence="4">Uncharacterized protein</fullName>
    </submittedName>
</protein>
<sequence>MKSQRQPYRSPIPKNEQRKCFSGQKPPSIANDPQIRPPGADLNDHLSSSHLLASTLLQNTILGNTASDLVVQHEGPYDFYQHPNIQQVTQCQCVLRRFSEELSKLMGDWPDHPALLQLVVIIDRIQGFSLSSPLSKFLNGLEILLAKSQDWEENASRNLSLRKNLDEVTQLIFQWRKLELNCWSLSLDNAMKRHVEKSYRHWFSIYQLIEDYLQVEQEKENDQEQSFQSVTKTLQAFIEGSTLGEFQARLHMILVFHCHVLLVPQTPRKDSLCSLLWNLYHYYKQFLPSVEARIHELRKPVEKELKDFVKISKWNDVSFWSVKQSVEKTHRTLFKHIKKFEATLNEASASALVESIHEDQLDFMGTAADLKVKRNAVQQLASLLNSPSSEASSIQGSGHQVIASPSENSMVQDRDPGFSNLNCGEDIYSAASLQCRLPKLTKRMRQLCNTFIKESSMPSLFENLNTFTEGIIESVQELQNLTVNQAAEKEKQKSEAKHILMQKQRALAELFKMLSKTGTYEIVRNTFLNYTETTMYSMVLYMRKGYIQNTNRNYNEQTNIDRYRRQRDLPLWAYILPDNGKVTQRGDVWAREVDLSVISVKMVFEAMGVRVLRQEFTGCRLVSFSEDVEVMKYI</sequence>
<dbReference type="Proteomes" id="UP001176940">
    <property type="component" value="Unassembled WGS sequence"/>
</dbReference>
<evidence type="ECO:0000256" key="2">
    <source>
        <dbReference type="ARBA" id="ARBA00022840"/>
    </source>
</evidence>
<reference evidence="4" key="1">
    <citation type="submission" date="2023-07" db="EMBL/GenBank/DDBJ databases">
        <authorList>
            <person name="Stuckert A."/>
        </authorList>
    </citation>
    <scope>NUCLEOTIDE SEQUENCE</scope>
</reference>
<keyword evidence="1" id="KW-0547">Nucleotide-binding</keyword>
<dbReference type="PANTHER" id="PTHR48103">
    <property type="entry name" value="MIDASIN-RELATED"/>
    <property type="match status" value="1"/>
</dbReference>
<dbReference type="EMBL" id="CAUEEQ010071258">
    <property type="protein sequence ID" value="CAJ0966002.1"/>
    <property type="molecule type" value="Genomic_DNA"/>
</dbReference>
<evidence type="ECO:0000313" key="4">
    <source>
        <dbReference type="EMBL" id="CAJ0966002.1"/>
    </source>
</evidence>
<comment type="caution">
    <text evidence="4">The sequence shown here is derived from an EMBL/GenBank/DDBJ whole genome shotgun (WGS) entry which is preliminary data.</text>
</comment>
<evidence type="ECO:0000256" key="1">
    <source>
        <dbReference type="ARBA" id="ARBA00022741"/>
    </source>
</evidence>